<dbReference type="EMBL" id="CP072370">
    <property type="protein sequence ID" value="QUB87519.1"/>
    <property type="molecule type" value="Genomic_DNA"/>
</dbReference>
<dbReference type="Proteomes" id="UP000682005">
    <property type="component" value="Chromosome 1"/>
</dbReference>
<proteinExistence type="predicted"/>
<gene>
    <name evidence="1" type="ORF">J5A51_08680</name>
</gene>
<dbReference type="InterPro" id="IPR034660">
    <property type="entry name" value="DinB/YfiT-like"/>
</dbReference>
<dbReference type="InterPro" id="IPR012550">
    <property type="entry name" value="DUF1706"/>
</dbReference>
<evidence type="ECO:0000313" key="1">
    <source>
        <dbReference type="EMBL" id="QUB87519.1"/>
    </source>
</evidence>
<keyword evidence="2" id="KW-1185">Reference proteome</keyword>
<dbReference type="Gene3D" id="1.20.120.450">
    <property type="entry name" value="dinb family like domain"/>
    <property type="match status" value="1"/>
</dbReference>
<sequence length="52" mass="5909">MELIAVFSDNELFNKGIFDRTGISTLGSYSVSATSSHYDWAIKKIRVRIRTL</sequence>
<evidence type="ECO:0000313" key="2">
    <source>
        <dbReference type="Proteomes" id="UP000682005"/>
    </source>
</evidence>
<reference evidence="1 2" key="1">
    <citation type="submission" date="2021-03" db="EMBL/GenBank/DDBJ databases">
        <title>Human Oral Microbial Genomes.</title>
        <authorList>
            <person name="Johnston C.D."/>
            <person name="Chen T."/>
            <person name="Dewhirst F.E."/>
        </authorList>
    </citation>
    <scope>NUCLEOTIDE SEQUENCE [LARGE SCALE GENOMIC DNA]</scope>
    <source>
        <strain evidence="1 2">W1435</strain>
    </source>
</reference>
<organism evidence="1 2">
    <name type="scientific">Prevotella fusca JCM 17724</name>
    <dbReference type="NCBI Taxonomy" id="1236517"/>
    <lineage>
        <taxon>Bacteria</taxon>
        <taxon>Pseudomonadati</taxon>
        <taxon>Bacteroidota</taxon>
        <taxon>Bacteroidia</taxon>
        <taxon>Bacteroidales</taxon>
        <taxon>Prevotellaceae</taxon>
        <taxon>Prevotella</taxon>
    </lineage>
</organism>
<accession>A0ABX7Y1D3</accession>
<dbReference type="Pfam" id="PF08020">
    <property type="entry name" value="DUF1706"/>
    <property type="match status" value="1"/>
</dbReference>
<protein>
    <submittedName>
        <fullName evidence="1">ClbS/DfsB family four-helix bundle protein</fullName>
    </submittedName>
</protein>
<name>A0ABX7Y1D3_9BACT</name>